<evidence type="ECO:0000256" key="2">
    <source>
        <dbReference type="ARBA" id="ARBA00010145"/>
    </source>
</evidence>
<gene>
    <name evidence="9" type="ORF">GR138_16350</name>
</gene>
<organism evidence="9 10">
    <name type="scientific">Shinella kummerowiae</name>
    <dbReference type="NCBI Taxonomy" id="417745"/>
    <lineage>
        <taxon>Bacteria</taxon>
        <taxon>Pseudomonadati</taxon>
        <taxon>Pseudomonadota</taxon>
        <taxon>Alphaproteobacteria</taxon>
        <taxon>Hyphomicrobiales</taxon>
        <taxon>Rhizobiaceae</taxon>
        <taxon>Shinella</taxon>
    </lineage>
</organism>
<protein>
    <submittedName>
        <fullName evidence="9">AEC family transporter</fullName>
    </submittedName>
</protein>
<dbReference type="Proteomes" id="UP000435802">
    <property type="component" value="Unassembled WGS sequence"/>
</dbReference>
<comment type="caution">
    <text evidence="9">The sequence shown here is derived from an EMBL/GenBank/DDBJ whole genome shotgun (WGS) entry which is preliminary data.</text>
</comment>
<dbReference type="GO" id="GO:0055085">
    <property type="term" value="P:transmembrane transport"/>
    <property type="evidence" value="ECO:0007669"/>
    <property type="project" value="InterPro"/>
</dbReference>
<evidence type="ECO:0000256" key="7">
    <source>
        <dbReference type="ARBA" id="ARBA00023136"/>
    </source>
</evidence>
<dbReference type="Gene3D" id="1.20.1530.20">
    <property type="match status" value="1"/>
</dbReference>
<keyword evidence="7 8" id="KW-0472">Membrane</keyword>
<accession>A0A6N8SGJ9</accession>
<keyword evidence="10" id="KW-1185">Reference proteome</keyword>
<dbReference type="AlphaFoldDB" id="A0A6N8SGJ9"/>
<keyword evidence="3" id="KW-0813">Transport</keyword>
<feature type="transmembrane region" description="Helical" evidence="8">
    <location>
        <begin position="164"/>
        <end position="184"/>
    </location>
</feature>
<feature type="transmembrane region" description="Helical" evidence="8">
    <location>
        <begin position="280"/>
        <end position="309"/>
    </location>
</feature>
<evidence type="ECO:0000313" key="10">
    <source>
        <dbReference type="Proteomes" id="UP000435802"/>
    </source>
</evidence>
<dbReference type="GO" id="GO:0005886">
    <property type="term" value="C:plasma membrane"/>
    <property type="evidence" value="ECO:0007669"/>
    <property type="project" value="UniProtKB-SubCell"/>
</dbReference>
<dbReference type="Pfam" id="PF03547">
    <property type="entry name" value="Mem_trans"/>
    <property type="match status" value="2"/>
</dbReference>
<dbReference type="InterPro" id="IPR004776">
    <property type="entry name" value="Mem_transp_PIN-like"/>
</dbReference>
<keyword evidence="4" id="KW-1003">Cell membrane</keyword>
<evidence type="ECO:0000256" key="4">
    <source>
        <dbReference type="ARBA" id="ARBA00022475"/>
    </source>
</evidence>
<keyword evidence="5 8" id="KW-0812">Transmembrane</keyword>
<name>A0A6N8SGJ9_9HYPH</name>
<feature type="transmembrane region" description="Helical" evidence="8">
    <location>
        <begin position="225"/>
        <end position="248"/>
    </location>
</feature>
<keyword evidence="6 8" id="KW-1133">Transmembrane helix</keyword>
<sequence>MLTIFESILPVFLLVVLGTLLKRWRLIDRDMWNGLEQLGFFVLFPCLLFTTLAKAEFSGIAAGDIAIGSIGSVTFIALLLALAWPLFRLAGVSGASFTSVFQTSTRWNAFIALAIGEKLYGAHSLALVALVATLIIIPLNFYNIAVLVWFGGGTRSLKTFAYKIVTNPMIIGSVLGVAVNLMGIRIYDPLMQATELVADASLSLGLIMVGAGLKLADALRPRPLAVLPVVMKLVFMPLVMTGAAYALGMRGEPLLTIAMGASVPTAMNGYVLAKQMGGDAPLYAAVATLQTIASFFTIPMVLAATAYLAGG</sequence>
<evidence type="ECO:0000256" key="3">
    <source>
        <dbReference type="ARBA" id="ARBA00022448"/>
    </source>
</evidence>
<comment type="similarity">
    <text evidence="2">Belongs to the auxin efflux carrier (TC 2.A.69) family.</text>
</comment>
<feature type="transmembrane region" description="Helical" evidence="8">
    <location>
        <begin position="125"/>
        <end position="152"/>
    </location>
</feature>
<dbReference type="PANTHER" id="PTHR36838">
    <property type="entry name" value="AUXIN EFFLUX CARRIER FAMILY PROTEIN"/>
    <property type="match status" value="1"/>
</dbReference>
<evidence type="ECO:0000313" key="9">
    <source>
        <dbReference type="EMBL" id="MXN46768.1"/>
    </source>
</evidence>
<evidence type="ECO:0000256" key="5">
    <source>
        <dbReference type="ARBA" id="ARBA00022692"/>
    </source>
</evidence>
<dbReference type="EMBL" id="WUMK01000006">
    <property type="protein sequence ID" value="MXN46768.1"/>
    <property type="molecule type" value="Genomic_DNA"/>
</dbReference>
<dbReference type="InterPro" id="IPR038770">
    <property type="entry name" value="Na+/solute_symporter_sf"/>
</dbReference>
<feature type="transmembrane region" description="Helical" evidence="8">
    <location>
        <begin position="65"/>
        <end position="87"/>
    </location>
</feature>
<feature type="transmembrane region" description="Helical" evidence="8">
    <location>
        <begin position="196"/>
        <end position="213"/>
    </location>
</feature>
<evidence type="ECO:0000256" key="6">
    <source>
        <dbReference type="ARBA" id="ARBA00022989"/>
    </source>
</evidence>
<evidence type="ECO:0000256" key="1">
    <source>
        <dbReference type="ARBA" id="ARBA00004651"/>
    </source>
</evidence>
<feature type="transmembrane region" description="Helical" evidence="8">
    <location>
        <begin position="7"/>
        <end position="25"/>
    </location>
</feature>
<feature type="transmembrane region" description="Helical" evidence="8">
    <location>
        <begin position="37"/>
        <end position="53"/>
    </location>
</feature>
<comment type="subcellular location">
    <subcellularLocation>
        <location evidence="1">Cell membrane</location>
        <topology evidence="1">Multi-pass membrane protein</topology>
    </subcellularLocation>
</comment>
<evidence type="ECO:0000256" key="8">
    <source>
        <dbReference type="SAM" id="Phobius"/>
    </source>
</evidence>
<dbReference type="PANTHER" id="PTHR36838:SF4">
    <property type="entry name" value="AUXIN EFFLUX CARRIER FAMILY PROTEIN"/>
    <property type="match status" value="1"/>
</dbReference>
<dbReference type="RefSeq" id="WP_160860315.1">
    <property type="nucleotide sequence ID" value="NZ_WUMK01000006.1"/>
</dbReference>
<reference evidence="9 10" key="1">
    <citation type="submission" date="2019-12" db="EMBL/GenBank/DDBJ databases">
        <title>Shinella kummerowiae sp. nov., a symbiotic bacterium isolated from root nodules of the herbal legume Kummerowia stipulacea.</title>
        <authorList>
            <person name="Gao J."/>
        </authorList>
    </citation>
    <scope>NUCLEOTIDE SEQUENCE [LARGE SCALE GENOMIC DNA]</scope>
    <source>
        <strain evidence="9 10">CCBAU 25048</strain>
    </source>
</reference>
<dbReference type="OrthoDB" id="9805563at2"/>
<proteinExistence type="inferred from homology"/>
<feature type="transmembrane region" description="Helical" evidence="8">
    <location>
        <begin position="254"/>
        <end position="273"/>
    </location>
</feature>